<comment type="caution">
    <text evidence="6">Lacks conserved residue(s) required for the propagation of feature annotation.</text>
</comment>
<keyword evidence="5" id="KW-0804">Transcription</keyword>
<dbReference type="EMBL" id="JBHRXX010000005">
    <property type="protein sequence ID" value="MFC3684115.1"/>
    <property type="molecule type" value="Genomic_DNA"/>
</dbReference>
<evidence type="ECO:0000256" key="6">
    <source>
        <dbReference type="PROSITE-ProRule" id="PRU00169"/>
    </source>
</evidence>
<name>A0ABV7W3L6_9BURK</name>
<comment type="caution">
    <text evidence="10">The sequence shown here is derived from an EMBL/GenBank/DDBJ whole genome shotgun (WGS) entry which is preliminary data.</text>
</comment>
<proteinExistence type="predicted"/>
<keyword evidence="7" id="KW-0802">TPR repeat</keyword>
<dbReference type="Pfam" id="PF14559">
    <property type="entry name" value="TPR_19"/>
    <property type="match status" value="1"/>
</dbReference>
<keyword evidence="3" id="KW-0805">Transcription regulation</keyword>
<evidence type="ECO:0000313" key="10">
    <source>
        <dbReference type="EMBL" id="MFC3684115.1"/>
    </source>
</evidence>
<dbReference type="SMART" id="SM00448">
    <property type="entry name" value="REC"/>
    <property type="match status" value="1"/>
</dbReference>
<dbReference type="InterPro" id="IPR001789">
    <property type="entry name" value="Sig_transdc_resp-reg_receiver"/>
</dbReference>
<dbReference type="SUPFAM" id="SSF52172">
    <property type="entry name" value="CheY-like"/>
    <property type="match status" value="1"/>
</dbReference>
<gene>
    <name evidence="10" type="ORF">ACFOPI_10965</name>
</gene>
<feature type="repeat" description="TPR" evidence="7">
    <location>
        <begin position="236"/>
        <end position="269"/>
    </location>
</feature>
<dbReference type="PROSITE" id="PS50005">
    <property type="entry name" value="TPR"/>
    <property type="match status" value="1"/>
</dbReference>
<dbReference type="Gene3D" id="3.40.50.2300">
    <property type="match status" value="1"/>
</dbReference>
<sequence>MAFAPNALHESHALVIEGNPQSRSILVSQLRELGLGKVSQCSRLSDARRKLEATQYDVIICEQTFDKEPGSGQDLLDDLRRNQLLPFHTVFVMVTAEASYAKVAEAAESALDAYLLKPHTGARLAERILQARQRKRELQAIFSAIDEQDFNRAASLCLERFESRGSYWLYAARIGAELLLRTGRIAEAQQLYEAVIQAKALPWAKLGVARTQLSSGHASKAATTLESLLQEDPGYADAYDVMGRTQFELGNFENALATFRMATQLTPGSISRLLKHGMLAYYAGDREEGIALLDRATRLGIDSKMYDPQALVLLAFARLDAGDRKGMARVVEQLQRLRERSFEPERPYRLLEFVKTIEALLHQQNNRVIDDIRHLVKQSATPEFDFEMATNLLGLMGRASTRGLPLSVAEAWAAVEQLDMRFCTSRAMSELLAAAATGQEDYARIAHECHTRVLKITEQAMTLSIKGDPRGTVMRLLQEGESTLNAKLIESAHQVLLRHSARIPDFEALNERVDAMRALYRTSTSITRMGDNTAAGTAPGAMALPTGYKPPKREGLLDHMRND</sequence>
<dbReference type="Gene3D" id="1.25.40.10">
    <property type="entry name" value="Tetratricopeptide repeat domain"/>
    <property type="match status" value="1"/>
</dbReference>
<dbReference type="InterPro" id="IPR039420">
    <property type="entry name" value="WalR-like"/>
</dbReference>
<organism evidence="10 11">
    <name type="scientific">Hydrogenophaga luteola</name>
    <dbReference type="NCBI Taxonomy" id="1591122"/>
    <lineage>
        <taxon>Bacteria</taxon>
        <taxon>Pseudomonadati</taxon>
        <taxon>Pseudomonadota</taxon>
        <taxon>Betaproteobacteria</taxon>
        <taxon>Burkholderiales</taxon>
        <taxon>Comamonadaceae</taxon>
        <taxon>Hydrogenophaga</taxon>
    </lineage>
</organism>
<dbReference type="RefSeq" id="WP_382173777.1">
    <property type="nucleotide sequence ID" value="NZ_JBHRXX010000005.1"/>
</dbReference>
<dbReference type="InterPro" id="IPR011990">
    <property type="entry name" value="TPR-like_helical_dom_sf"/>
</dbReference>
<evidence type="ECO:0000259" key="9">
    <source>
        <dbReference type="PROSITE" id="PS50110"/>
    </source>
</evidence>
<keyword evidence="1" id="KW-0597">Phosphoprotein</keyword>
<dbReference type="Pfam" id="PF00072">
    <property type="entry name" value="Response_reg"/>
    <property type="match status" value="1"/>
</dbReference>
<evidence type="ECO:0000313" key="11">
    <source>
        <dbReference type="Proteomes" id="UP001595729"/>
    </source>
</evidence>
<feature type="domain" description="Response regulatory" evidence="9">
    <location>
        <begin position="12"/>
        <end position="132"/>
    </location>
</feature>
<evidence type="ECO:0000256" key="8">
    <source>
        <dbReference type="SAM" id="MobiDB-lite"/>
    </source>
</evidence>
<evidence type="ECO:0000256" key="3">
    <source>
        <dbReference type="ARBA" id="ARBA00023015"/>
    </source>
</evidence>
<keyword evidence="4" id="KW-0238">DNA-binding</keyword>
<dbReference type="SUPFAM" id="SSF48452">
    <property type="entry name" value="TPR-like"/>
    <property type="match status" value="1"/>
</dbReference>
<reference evidence="11" key="1">
    <citation type="journal article" date="2019" name="Int. J. Syst. Evol. Microbiol.">
        <title>The Global Catalogue of Microorganisms (GCM) 10K type strain sequencing project: providing services to taxonomists for standard genome sequencing and annotation.</title>
        <authorList>
            <consortium name="The Broad Institute Genomics Platform"/>
            <consortium name="The Broad Institute Genome Sequencing Center for Infectious Disease"/>
            <person name="Wu L."/>
            <person name="Ma J."/>
        </authorList>
    </citation>
    <scope>NUCLEOTIDE SEQUENCE [LARGE SCALE GENOMIC DNA]</scope>
    <source>
        <strain evidence="11">KCTC 42501</strain>
    </source>
</reference>
<evidence type="ECO:0000256" key="4">
    <source>
        <dbReference type="ARBA" id="ARBA00023125"/>
    </source>
</evidence>
<keyword evidence="11" id="KW-1185">Reference proteome</keyword>
<evidence type="ECO:0000256" key="1">
    <source>
        <dbReference type="ARBA" id="ARBA00022553"/>
    </source>
</evidence>
<dbReference type="InterPro" id="IPR019734">
    <property type="entry name" value="TPR_rpt"/>
</dbReference>
<keyword evidence="2" id="KW-0902">Two-component regulatory system</keyword>
<dbReference type="PANTHER" id="PTHR48111">
    <property type="entry name" value="REGULATOR OF RPOS"/>
    <property type="match status" value="1"/>
</dbReference>
<dbReference type="PROSITE" id="PS50110">
    <property type="entry name" value="RESPONSE_REGULATORY"/>
    <property type="match status" value="1"/>
</dbReference>
<protein>
    <submittedName>
        <fullName evidence="10">Response regulator</fullName>
    </submittedName>
</protein>
<feature type="region of interest" description="Disordered" evidence="8">
    <location>
        <begin position="530"/>
        <end position="563"/>
    </location>
</feature>
<evidence type="ECO:0000256" key="7">
    <source>
        <dbReference type="PROSITE-ProRule" id="PRU00339"/>
    </source>
</evidence>
<evidence type="ECO:0000256" key="5">
    <source>
        <dbReference type="ARBA" id="ARBA00023163"/>
    </source>
</evidence>
<evidence type="ECO:0000256" key="2">
    <source>
        <dbReference type="ARBA" id="ARBA00023012"/>
    </source>
</evidence>
<dbReference type="Proteomes" id="UP001595729">
    <property type="component" value="Unassembled WGS sequence"/>
</dbReference>
<dbReference type="InterPro" id="IPR011006">
    <property type="entry name" value="CheY-like_superfamily"/>
</dbReference>
<feature type="compositionally biased region" description="Basic and acidic residues" evidence="8">
    <location>
        <begin position="551"/>
        <end position="563"/>
    </location>
</feature>
<accession>A0ABV7W3L6</accession>
<dbReference type="PANTHER" id="PTHR48111:SF1">
    <property type="entry name" value="TWO-COMPONENT RESPONSE REGULATOR ORR33"/>
    <property type="match status" value="1"/>
</dbReference>